<proteinExistence type="predicted"/>
<protein>
    <submittedName>
        <fullName evidence="1">Uncharacterized protein</fullName>
    </submittedName>
</protein>
<sequence length="105" mass="12891">MERMLKYELFFLTKDIRRLAAKKENLFKRNLNLFRDEAEETPYYITSIGWKSKTYNKRRFKVFFFGKSFFFLAPNVHRAKISYKWRNNYSLKDNLSLHLETQTSD</sequence>
<dbReference type="Proteomes" id="UP001431783">
    <property type="component" value="Unassembled WGS sequence"/>
</dbReference>
<reference evidence="1 2" key="1">
    <citation type="submission" date="2023-03" db="EMBL/GenBank/DDBJ databases">
        <title>Genome insight into feeding habits of ladybird beetles.</title>
        <authorList>
            <person name="Li H.-S."/>
            <person name="Huang Y.-H."/>
            <person name="Pang H."/>
        </authorList>
    </citation>
    <scope>NUCLEOTIDE SEQUENCE [LARGE SCALE GENOMIC DNA]</scope>
    <source>
        <strain evidence="1">SYSU_2023b</strain>
        <tissue evidence="1">Whole body</tissue>
    </source>
</reference>
<dbReference type="EMBL" id="JARQZJ010000021">
    <property type="protein sequence ID" value="KAK9873514.1"/>
    <property type="molecule type" value="Genomic_DNA"/>
</dbReference>
<dbReference type="AlphaFoldDB" id="A0AAW1TRU0"/>
<evidence type="ECO:0000313" key="1">
    <source>
        <dbReference type="EMBL" id="KAK9873514.1"/>
    </source>
</evidence>
<evidence type="ECO:0000313" key="2">
    <source>
        <dbReference type="Proteomes" id="UP001431783"/>
    </source>
</evidence>
<organism evidence="1 2">
    <name type="scientific">Henosepilachna vigintioctopunctata</name>
    <dbReference type="NCBI Taxonomy" id="420089"/>
    <lineage>
        <taxon>Eukaryota</taxon>
        <taxon>Metazoa</taxon>
        <taxon>Ecdysozoa</taxon>
        <taxon>Arthropoda</taxon>
        <taxon>Hexapoda</taxon>
        <taxon>Insecta</taxon>
        <taxon>Pterygota</taxon>
        <taxon>Neoptera</taxon>
        <taxon>Endopterygota</taxon>
        <taxon>Coleoptera</taxon>
        <taxon>Polyphaga</taxon>
        <taxon>Cucujiformia</taxon>
        <taxon>Coccinelloidea</taxon>
        <taxon>Coccinellidae</taxon>
        <taxon>Epilachninae</taxon>
        <taxon>Epilachnini</taxon>
        <taxon>Henosepilachna</taxon>
    </lineage>
</organism>
<gene>
    <name evidence="1" type="ORF">WA026_022926</name>
</gene>
<accession>A0AAW1TRU0</accession>
<comment type="caution">
    <text evidence="1">The sequence shown here is derived from an EMBL/GenBank/DDBJ whole genome shotgun (WGS) entry which is preliminary data.</text>
</comment>
<name>A0AAW1TRU0_9CUCU</name>
<keyword evidence="2" id="KW-1185">Reference proteome</keyword>